<comment type="caution">
    <text evidence="2">The sequence shown here is derived from an EMBL/GenBank/DDBJ whole genome shotgun (WGS) entry which is preliminary data.</text>
</comment>
<keyword evidence="3" id="KW-1185">Reference proteome</keyword>
<protein>
    <submittedName>
        <fullName evidence="2">Uncharacterized protein</fullName>
    </submittedName>
</protein>
<accession>A0AAD7F891</accession>
<dbReference type="Proteomes" id="UP001221142">
    <property type="component" value="Unassembled WGS sequence"/>
</dbReference>
<evidence type="ECO:0000313" key="2">
    <source>
        <dbReference type="EMBL" id="KAJ7608337.1"/>
    </source>
</evidence>
<reference evidence="2" key="1">
    <citation type="submission" date="2023-03" db="EMBL/GenBank/DDBJ databases">
        <title>Massive genome expansion in bonnet fungi (Mycena s.s.) driven by repeated elements and novel gene families across ecological guilds.</title>
        <authorList>
            <consortium name="Lawrence Berkeley National Laboratory"/>
            <person name="Harder C.B."/>
            <person name="Miyauchi S."/>
            <person name="Viragh M."/>
            <person name="Kuo A."/>
            <person name="Thoen E."/>
            <person name="Andreopoulos B."/>
            <person name="Lu D."/>
            <person name="Skrede I."/>
            <person name="Drula E."/>
            <person name="Henrissat B."/>
            <person name="Morin E."/>
            <person name="Kohler A."/>
            <person name="Barry K."/>
            <person name="LaButti K."/>
            <person name="Morin E."/>
            <person name="Salamov A."/>
            <person name="Lipzen A."/>
            <person name="Mereny Z."/>
            <person name="Hegedus B."/>
            <person name="Baldrian P."/>
            <person name="Stursova M."/>
            <person name="Weitz H."/>
            <person name="Taylor A."/>
            <person name="Grigoriev I.V."/>
            <person name="Nagy L.G."/>
            <person name="Martin F."/>
            <person name="Kauserud H."/>
        </authorList>
    </citation>
    <scope>NUCLEOTIDE SEQUENCE</scope>
    <source>
        <strain evidence="2">9284</strain>
    </source>
</reference>
<sequence>MHRKPRGGCDNNGRRSRTGGRAKLGKEMKEGKKELLTAAGVFPNAGINMVMCTPAMEMPATHDLGNRLVSLIGTYTAPQATRPASALIRLVSAQACKQRKIEICGSAFLEEIASAEVSEMMYTVAVAAGWCVKRLLSNVDSSHRVVLPLQFRIQEENDPEGYFAD</sequence>
<gene>
    <name evidence="2" type="ORF">FB45DRAFT_877208</name>
</gene>
<evidence type="ECO:0000313" key="3">
    <source>
        <dbReference type="Proteomes" id="UP001221142"/>
    </source>
</evidence>
<evidence type="ECO:0000256" key="1">
    <source>
        <dbReference type="SAM" id="MobiDB-lite"/>
    </source>
</evidence>
<proteinExistence type="predicted"/>
<name>A0AAD7F891_9AGAR</name>
<organism evidence="2 3">
    <name type="scientific">Roridomyces roridus</name>
    <dbReference type="NCBI Taxonomy" id="1738132"/>
    <lineage>
        <taxon>Eukaryota</taxon>
        <taxon>Fungi</taxon>
        <taxon>Dikarya</taxon>
        <taxon>Basidiomycota</taxon>
        <taxon>Agaricomycotina</taxon>
        <taxon>Agaricomycetes</taxon>
        <taxon>Agaricomycetidae</taxon>
        <taxon>Agaricales</taxon>
        <taxon>Marasmiineae</taxon>
        <taxon>Mycenaceae</taxon>
        <taxon>Roridomyces</taxon>
    </lineage>
</organism>
<dbReference type="EMBL" id="JARKIF010000045">
    <property type="protein sequence ID" value="KAJ7608337.1"/>
    <property type="molecule type" value="Genomic_DNA"/>
</dbReference>
<feature type="region of interest" description="Disordered" evidence="1">
    <location>
        <begin position="1"/>
        <end position="27"/>
    </location>
</feature>
<dbReference type="AlphaFoldDB" id="A0AAD7F891"/>